<feature type="transmembrane region" description="Helical" evidence="1">
    <location>
        <begin position="267"/>
        <end position="284"/>
    </location>
</feature>
<feature type="transmembrane region" description="Helical" evidence="1">
    <location>
        <begin position="67"/>
        <end position="91"/>
    </location>
</feature>
<dbReference type="RefSeq" id="WP_099727546.1">
    <property type="nucleotide sequence ID" value="NZ_PEKP01000012.1"/>
</dbReference>
<reference evidence="2 3" key="1">
    <citation type="submission" date="2017-11" db="EMBL/GenBank/DDBJ databases">
        <title>Draft genome sequence of Bacillus pumilus 51_5il from lake Gorkoye (Russia: Novosibirsk region).</title>
        <authorList>
            <person name="Shipova A.A."/>
            <person name="Rozanov A.S."/>
            <person name="Bryanskaya A.V."/>
            <person name="Peltek S.E."/>
        </authorList>
    </citation>
    <scope>NUCLEOTIDE SEQUENCE [LARGE SCALE GENOMIC DNA]</scope>
    <source>
        <strain evidence="2 3">51_5il</strain>
    </source>
</reference>
<dbReference type="Proteomes" id="UP000230768">
    <property type="component" value="Unassembled WGS sequence"/>
</dbReference>
<name>A0A2G8ITM5_BACPU</name>
<dbReference type="AlphaFoldDB" id="A0A2G8ITM5"/>
<comment type="caution">
    <text evidence="2">The sequence shown here is derived from an EMBL/GenBank/DDBJ whole genome shotgun (WGS) entry which is preliminary data.</text>
</comment>
<evidence type="ECO:0000313" key="2">
    <source>
        <dbReference type="EMBL" id="PIK26801.1"/>
    </source>
</evidence>
<evidence type="ECO:0000313" key="3">
    <source>
        <dbReference type="Proteomes" id="UP000230768"/>
    </source>
</evidence>
<keyword evidence="1" id="KW-0812">Transmembrane</keyword>
<proteinExistence type="predicted"/>
<feature type="transmembrane region" description="Helical" evidence="1">
    <location>
        <begin position="244"/>
        <end position="261"/>
    </location>
</feature>
<accession>A0A2G8ITM5</accession>
<keyword evidence="1" id="KW-1133">Transmembrane helix</keyword>
<sequence>MKNHFFMEAEEVREYLKKRYGEPHNMASQLDFKKAIIRDHNNNEIKQMIERLDFELAIWKDRSSLKLIPFSLFTALMTSITTVFVSVFVFFYSSENWALLGFTSKGALNMAIAIIIAILCIFIVTFLSWFSINRINQKFLHANYTYKLLLKEALAISKNRSKKSKSVEKNTTKIEKLKEFENVIYSYSEKETLSYFKEIFIFGKKKDHYKKNLSLLYSLDIDCLEFAIARFSYMDNRLDPTRRNLMAIIPLFLAFLTITFDVIEPKWLGFVFVTLSILLIMWFLEKDRLDRIVSGSMLKTFEQVHARKQKGEK</sequence>
<dbReference type="EMBL" id="PEKP01000012">
    <property type="protein sequence ID" value="PIK26801.1"/>
    <property type="molecule type" value="Genomic_DNA"/>
</dbReference>
<organism evidence="2 3">
    <name type="scientific">Bacillus pumilus</name>
    <name type="common">Bacillus mesentericus</name>
    <dbReference type="NCBI Taxonomy" id="1408"/>
    <lineage>
        <taxon>Bacteria</taxon>
        <taxon>Bacillati</taxon>
        <taxon>Bacillota</taxon>
        <taxon>Bacilli</taxon>
        <taxon>Bacillales</taxon>
        <taxon>Bacillaceae</taxon>
        <taxon>Bacillus</taxon>
    </lineage>
</organism>
<gene>
    <name evidence="2" type="ORF">CTV99_10695</name>
</gene>
<feature type="transmembrane region" description="Helical" evidence="1">
    <location>
        <begin position="111"/>
        <end position="132"/>
    </location>
</feature>
<protein>
    <submittedName>
        <fullName evidence="2">Uncharacterized protein</fullName>
    </submittedName>
</protein>
<keyword evidence="1" id="KW-0472">Membrane</keyword>
<evidence type="ECO:0000256" key="1">
    <source>
        <dbReference type="SAM" id="Phobius"/>
    </source>
</evidence>